<proteinExistence type="predicted"/>
<dbReference type="AlphaFoldDB" id="A0AA39WKK5"/>
<reference evidence="2" key="1">
    <citation type="submission" date="2023-06" db="EMBL/GenBank/DDBJ databases">
        <title>Genome-scale phylogeny and comparative genomics of the fungal order Sordariales.</title>
        <authorList>
            <consortium name="Lawrence Berkeley National Laboratory"/>
            <person name="Hensen N."/>
            <person name="Bonometti L."/>
            <person name="Westerberg I."/>
            <person name="Brannstrom I.O."/>
            <person name="Guillou S."/>
            <person name="Cros-Aarteil S."/>
            <person name="Calhoun S."/>
            <person name="Haridas S."/>
            <person name="Kuo A."/>
            <person name="Mondo S."/>
            <person name="Pangilinan J."/>
            <person name="Riley R."/>
            <person name="Labutti K."/>
            <person name="Andreopoulos B."/>
            <person name="Lipzen A."/>
            <person name="Chen C."/>
            <person name="Yanf M."/>
            <person name="Daum C."/>
            <person name="Ng V."/>
            <person name="Clum A."/>
            <person name="Steindorff A."/>
            <person name="Ohm R."/>
            <person name="Martin F."/>
            <person name="Silar P."/>
            <person name="Natvig D."/>
            <person name="Lalanne C."/>
            <person name="Gautier V."/>
            <person name="Ament-Velasquez S.L."/>
            <person name="Kruys A."/>
            <person name="Hutchinson M.I."/>
            <person name="Powell A.J."/>
            <person name="Barry K."/>
            <person name="Miller A.N."/>
            <person name="Grigoriev I.V."/>
            <person name="Debuchy R."/>
            <person name="Gladieux P."/>
            <person name="Thoren M.H."/>
            <person name="Johannesson H."/>
        </authorList>
    </citation>
    <scope>NUCLEOTIDE SEQUENCE</scope>
    <source>
        <strain evidence="2">CBS 606.72</strain>
    </source>
</reference>
<gene>
    <name evidence="2" type="ORF">B0T14DRAFT_259038</name>
</gene>
<comment type="caution">
    <text evidence="2">The sequence shown here is derived from an EMBL/GenBank/DDBJ whole genome shotgun (WGS) entry which is preliminary data.</text>
</comment>
<evidence type="ECO:0000313" key="3">
    <source>
        <dbReference type="Proteomes" id="UP001175000"/>
    </source>
</evidence>
<keyword evidence="3" id="KW-1185">Reference proteome</keyword>
<feature type="region of interest" description="Disordered" evidence="1">
    <location>
        <begin position="1"/>
        <end position="47"/>
    </location>
</feature>
<sequence length="97" mass="11153">MAKDSQTEKLVQQQETTEARESDPTKPTTQRHPPRKQGRNGWKVRTGGEFPHVLEQRVYEETNWRGTWVLEVKDMGAVDWGIEQVSKETGMGVDPDM</sequence>
<name>A0AA39WKK5_9PEZI</name>
<accession>A0AA39WKK5</accession>
<dbReference type="Proteomes" id="UP001175000">
    <property type="component" value="Unassembled WGS sequence"/>
</dbReference>
<protein>
    <submittedName>
        <fullName evidence="2">Uncharacterized protein</fullName>
    </submittedName>
</protein>
<organism evidence="2 3">
    <name type="scientific">Immersiella caudata</name>
    <dbReference type="NCBI Taxonomy" id="314043"/>
    <lineage>
        <taxon>Eukaryota</taxon>
        <taxon>Fungi</taxon>
        <taxon>Dikarya</taxon>
        <taxon>Ascomycota</taxon>
        <taxon>Pezizomycotina</taxon>
        <taxon>Sordariomycetes</taxon>
        <taxon>Sordariomycetidae</taxon>
        <taxon>Sordariales</taxon>
        <taxon>Lasiosphaeriaceae</taxon>
        <taxon>Immersiella</taxon>
    </lineage>
</organism>
<dbReference type="EMBL" id="JAULSU010000005">
    <property type="protein sequence ID" value="KAK0617128.1"/>
    <property type="molecule type" value="Genomic_DNA"/>
</dbReference>
<evidence type="ECO:0000256" key="1">
    <source>
        <dbReference type="SAM" id="MobiDB-lite"/>
    </source>
</evidence>
<evidence type="ECO:0000313" key="2">
    <source>
        <dbReference type="EMBL" id="KAK0617128.1"/>
    </source>
</evidence>